<feature type="domain" description="DUF4232" evidence="2">
    <location>
        <begin position="51"/>
        <end position="175"/>
    </location>
</feature>
<sequence length="180" mass="18588">MSFPLPTRFAAVSAAALLGLTGVVAGAAPAQARTQPDPARSRTASAVPAACTVAGLRLSMGSQDVGAGQLYWPIRFTNTGSHSCSLRGYPGVTVLNAKHGRIGTPATHSGRSYDTVTVRPGRTVTAIVHTTNGPLGGPCRATGSYLRVYPPGSLRALTVPAKFRVCSNTFDISPVMVPRS</sequence>
<accession>A0A345T4B9</accession>
<evidence type="ECO:0000313" key="4">
    <source>
        <dbReference type="Proteomes" id="UP000249340"/>
    </source>
</evidence>
<evidence type="ECO:0000259" key="2">
    <source>
        <dbReference type="Pfam" id="PF14016"/>
    </source>
</evidence>
<gene>
    <name evidence="3" type="ORF">C7M71_029045</name>
</gene>
<dbReference type="InterPro" id="IPR025326">
    <property type="entry name" value="DUF4232"/>
</dbReference>
<dbReference type="EMBL" id="CP031264">
    <property type="protein sequence ID" value="AXI80824.1"/>
    <property type="molecule type" value="Genomic_DNA"/>
</dbReference>
<evidence type="ECO:0000313" key="3">
    <source>
        <dbReference type="EMBL" id="AXI80824.1"/>
    </source>
</evidence>
<reference evidence="4" key="1">
    <citation type="submission" date="2018-07" db="EMBL/GenBank/DDBJ databases">
        <title>Streptacidiphilus bronchialis DSM 106435 chromosome.</title>
        <authorList>
            <person name="Batra D."/>
            <person name="Gulvik C.A."/>
        </authorList>
    </citation>
    <scope>NUCLEOTIDE SEQUENCE [LARGE SCALE GENOMIC DNA]</scope>
    <source>
        <strain evidence="4">DSM 106435</strain>
    </source>
</reference>
<dbReference type="AlphaFoldDB" id="A0A345T4B9"/>
<organism evidence="3 4">
    <name type="scientific">Peterkaempfera bronchialis</name>
    <dbReference type="NCBI Taxonomy" id="2126346"/>
    <lineage>
        <taxon>Bacteria</taxon>
        <taxon>Bacillati</taxon>
        <taxon>Actinomycetota</taxon>
        <taxon>Actinomycetes</taxon>
        <taxon>Kitasatosporales</taxon>
        <taxon>Streptomycetaceae</taxon>
        <taxon>Peterkaempfera</taxon>
    </lineage>
</organism>
<dbReference type="Proteomes" id="UP000249340">
    <property type="component" value="Chromosome"/>
</dbReference>
<keyword evidence="1" id="KW-0732">Signal</keyword>
<evidence type="ECO:0000256" key="1">
    <source>
        <dbReference type="SAM" id="SignalP"/>
    </source>
</evidence>
<dbReference type="RefSeq" id="WP_111491096.1">
    <property type="nucleotide sequence ID" value="NZ_CP031264.1"/>
</dbReference>
<keyword evidence="4" id="KW-1185">Reference proteome</keyword>
<feature type="signal peptide" evidence="1">
    <location>
        <begin position="1"/>
        <end position="27"/>
    </location>
</feature>
<dbReference type="Pfam" id="PF14016">
    <property type="entry name" value="DUF4232"/>
    <property type="match status" value="1"/>
</dbReference>
<name>A0A345T4B9_9ACTN</name>
<dbReference type="KEGG" id="stri:C7M71_029045"/>
<feature type="chain" id="PRO_5017070840" evidence="1">
    <location>
        <begin position="28"/>
        <end position="180"/>
    </location>
</feature>
<protein>
    <submittedName>
        <fullName evidence="3">DUF4232 domain-containing protein</fullName>
    </submittedName>
</protein>
<proteinExistence type="predicted"/>
<dbReference type="OrthoDB" id="3400969at2"/>